<evidence type="ECO:0000256" key="4">
    <source>
        <dbReference type="ARBA" id="ARBA00022771"/>
    </source>
</evidence>
<evidence type="ECO:0000256" key="5">
    <source>
        <dbReference type="ARBA" id="ARBA00022833"/>
    </source>
</evidence>
<gene>
    <name evidence="11" type="primary">20207016</name>
    <name evidence="10" type="ORF">HELRODRAFT_178925</name>
</gene>
<keyword evidence="6" id="KW-1133">Transmembrane helix</keyword>
<dbReference type="Pfam" id="PF13639">
    <property type="entry name" value="zf-RING_2"/>
    <property type="match status" value="1"/>
</dbReference>
<evidence type="ECO:0000259" key="9">
    <source>
        <dbReference type="PROSITE" id="PS50089"/>
    </source>
</evidence>
<evidence type="ECO:0000256" key="1">
    <source>
        <dbReference type="ARBA" id="ARBA00004370"/>
    </source>
</evidence>
<keyword evidence="12" id="KW-1185">Reference proteome</keyword>
<dbReference type="PROSITE" id="PS50089">
    <property type="entry name" value="ZF_RING_2"/>
    <property type="match status" value="1"/>
</dbReference>
<evidence type="ECO:0000313" key="12">
    <source>
        <dbReference type="Proteomes" id="UP000015101"/>
    </source>
</evidence>
<keyword evidence="5" id="KW-0862">Zinc</keyword>
<feature type="domain" description="RING-type" evidence="9">
    <location>
        <begin position="157"/>
        <end position="198"/>
    </location>
</feature>
<dbReference type="PANTHER" id="PTHR46539:SF9">
    <property type="entry name" value="RING-H2 FINGER PROTEIN ATL56"/>
    <property type="match status" value="1"/>
</dbReference>
<reference evidence="11" key="3">
    <citation type="submission" date="2015-06" db="UniProtKB">
        <authorList>
            <consortium name="EnsemblMetazoa"/>
        </authorList>
    </citation>
    <scope>IDENTIFICATION</scope>
</reference>
<dbReference type="HOGENOM" id="CLU_081683_0_0_1"/>
<keyword evidence="3" id="KW-0479">Metal-binding</keyword>
<dbReference type="CTD" id="20207016"/>
<accession>T1FDW7</accession>
<dbReference type="GeneID" id="20207016"/>
<reference evidence="12" key="1">
    <citation type="submission" date="2012-12" db="EMBL/GenBank/DDBJ databases">
        <authorList>
            <person name="Hellsten U."/>
            <person name="Grimwood J."/>
            <person name="Chapman J.A."/>
            <person name="Shapiro H."/>
            <person name="Aerts A."/>
            <person name="Otillar R.P."/>
            <person name="Terry A.Y."/>
            <person name="Boore J.L."/>
            <person name="Simakov O."/>
            <person name="Marletaz F."/>
            <person name="Cho S.-J."/>
            <person name="Edsinger-Gonzales E."/>
            <person name="Havlak P."/>
            <person name="Kuo D.-H."/>
            <person name="Larsson T."/>
            <person name="Lv J."/>
            <person name="Arendt D."/>
            <person name="Savage R."/>
            <person name="Osoegawa K."/>
            <person name="de Jong P."/>
            <person name="Lindberg D.R."/>
            <person name="Seaver E.C."/>
            <person name="Weisblat D.A."/>
            <person name="Putnam N.H."/>
            <person name="Grigoriev I.V."/>
            <person name="Rokhsar D.S."/>
        </authorList>
    </citation>
    <scope>NUCLEOTIDE SEQUENCE</scope>
</reference>
<dbReference type="GO" id="GO:0008270">
    <property type="term" value="F:zinc ion binding"/>
    <property type="evidence" value="ECO:0007669"/>
    <property type="project" value="UniProtKB-KW"/>
</dbReference>
<keyword evidence="7" id="KW-0472">Membrane</keyword>
<dbReference type="InterPro" id="IPR013083">
    <property type="entry name" value="Znf_RING/FYVE/PHD"/>
</dbReference>
<dbReference type="OrthoDB" id="8062037at2759"/>
<dbReference type="SMART" id="SM00184">
    <property type="entry name" value="RING"/>
    <property type="match status" value="1"/>
</dbReference>
<dbReference type="EMBL" id="AMQM01006634">
    <property type="status" value="NOT_ANNOTATED_CDS"/>
    <property type="molecule type" value="Genomic_DNA"/>
</dbReference>
<dbReference type="SUPFAM" id="SSF57850">
    <property type="entry name" value="RING/U-box"/>
    <property type="match status" value="1"/>
</dbReference>
<sequence length="235" mass="28027">MDFVRELKIKFGVQKIVEKYLKSHEKNHRKIQAHACRMYLHENLELLEFSEEDAERFASILASDSDRLLELNSIQTYKSLASVDRYMLLRYMQEFQNDYMIMYYGNDIIWSYDFSHNGLRFSGDVHHSNVFPIEYKTEGVYKFPYFREHFSNANDTCPICCDEFEENSFVLKLSCGHIFHPDCLENWFVEKQNCPFCRKKVTLYQVFSYDCKSMSLEDGSMNVEIQMRSVPNTME</sequence>
<evidence type="ECO:0000256" key="8">
    <source>
        <dbReference type="PROSITE-ProRule" id="PRU00175"/>
    </source>
</evidence>
<reference evidence="10 12" key="2">
    <citation type="journal article" date="2013" name="Nature">
        <title>Insights into bilaterian evolution from three spiralian genomes.</title>
        <authorList>
            <person name="Simakov O."/>
            <person name="Marletaz F."/>
            <person name="Cho S.J."/>
            <person name="Edsinger-Gonzales E."/>
            <person name="Havlak P."/>
            <person name="Hellsten U."/>
            <person name="Kuo D.H."/>
            <person name="Larsson T."/>
            <person name="Lv J."/>
            <person name="Arendt D."/>
            <person name="Savage R."/>
            <person name="Osoegawa K."/>
            <person name="de Jong P."/>
            <person name="Grimwood J."/>
            <person name="Chapman J.A."/>
            <person name="Shapiro H."/>
            <person name="Aerts A."/>
            <person name="Otillar R.P."/>
            <person name="Terry A.Y."/>
            <person name="Boore J.L."/>
            <person name="Grigoriev I.V."/>
            <person name="Lindberg D.R."/>
            <person name="Seaver E.C."/>
            <person name="Weisblat D.A."/>
            <person name="Putnam N.H."/>
            <person name="Rokhsar D.S."/>
        </authorList>
    </citation>
    <scope>NUCLEOTIDE SEQUENCE</scope>
</reference>
<evidence type="ECO:0000313" key="11">
    <source>
        <dbReference type="EnsemblMetazoa" id="HelroP178925"/>
    </source>
</evidence>
<evidence type="ECO:0000256" key="2">
    <source>
        <dbReference type="ARBA" id="ARBA00022692"/>
    </source>
</evidence>
<keyword evidence="2" id="KW-0812">Transmembrane</keyword>
<protein>
    <recommendedName>
        <fullName evidence="9">RING-type domain-containing protein</fullName>
    </recommendedName>
</protein>
<dbReference type="Gene3D" id="3.30.40.10">
    <property type="entry name" value="Zinc/RING finger domain, C3HC4 (zinc finger)"/>
    <property type="match status" value="1"/>
</dbReference>
<dbReference type="InParanoid" id="T1FDW7"/>
<evidence type="ECO:0000313" key="10">
    <source>
        <dbReference type="EMBL" id="ESN95745.1"/>
    </source>
</evidence>
<dbReference type="AlphaFoldDB" id="T1FDW7"/>
<evidence type="ECO:0000256" key="6">
    <source>
        <dbReference type="ARBA" id="ARBA00022989"/>
    </source>
</evidence>
<dbReference type="KEGG" id="hro:HELRODRAFT_178925"/>
<evidence type="ECO:0000256" key="3">
    <source>
        <dbReference type="ARBA" id="ARBA00022723"/>
    </source>
</evidence>
<dbReference type="PANTHER" id="PTHR46539">
    <property type="entry name" value="E3 UBIQUITIN-PROTEIN LIGASE ATL42"/>
    <property type="match status" value="1"/>
</dbReference>
<organism evidence="11 12">
    <name type="scientific">Helobdella robusta</name>
    <name type="common">Californian leech</name>
    <dbReference type="NCBI Taxonomy" id="6412"/>
    <lineage>
        <taxon>Eukaryota</taxon>
        <taxon>Metazoa</taxon>
        <taxon>Spiralia</taxon>
        <taxon>Lophotrochozoa</taxon>
        <taxon>Annelida</taxon>
        <taxon>Clitellata</taxon>
        <taxon>Hirudinea</taxon>
        <taxon>Rhynchobdellida</taxon>
        <taxon>Glossiphoniidae</taxon>
        <taxon>Helobdella</taxon>
    </lineage>
</organism>
<evidence type="ECO:0000256" key="7">
    <source>
        <dbReference type="ARBA" id="ARBA00023136"/>
    </source>
</evidence>
<keyword evidence="4 8" id="KW-0863">Zinc-finger</keyword>
<dbReference type="InterPro" id="IPR001841">
    <property type="entry name" value="Znf_RING"/>
</dbReference>
<proteinExistence type="predicted"/>
<dbReference type="CDD" id="cd16454">
    <property type="entry name" value="RING-H2_PA-TM-RING"/>
    <property type="match status" value="1"/>
</dbReference>
<dbReference type="EnsemblMetazoa" id="HelroT178925">
    <property type="protein sequence ID" value="HelroP178925"/>
    <property type="gene ID" value="HelroG178925"/>
</dbReference>
<name>T1FDW7_HELRO</name>
<dbReference type="EMBL" id="KB097502">
    <property type="protein sequence ID" value="ESN95745.1"/>
    <property type="molecule type" value="Genomic_DNA"/>
</dbReference>
<dbReference type="Proteomes" id="UP000015101">
    <property type="component" value="Unassembled WGS sequence"/>
</dbReference>
<dbReference type="RefSeq" id="XP_009026050.1">
    <property type="nucleotide sequence ID" value="XM_009027802.1"/>
</dbReference>
<comment type="subcellular location">
    <subcellularLocation>
        <location evidence="1">Membrane</location>
    </subcellularLocation>
</comment>
<dbReference type="GO" id="GO:0016020">
    <property type="term" value="C:membrane"/>
    <property type="evidence" value="ECO:0007669"/>
    <property type="project" value="UniProtKB-SubCell"/>
</dbReference>